<reference evidence="2 3" key="1">
    <citation type="submission" date="2016-04" db="EMBL/GenBank/DDBJ databases">
        <title>Genome analyses suggest a sexual origin of heterokaryosis in a supposedly ancient asexual fungus.</title>
        <authorList>
            <person name="Ropars J."/>
            <person name="Sedzielewska K."/>
            <person name="Noel J."/>
            <person name="Charron P."/>
            <person name="Farinelli L."/>
            <person name="Marton T."/>
            <person name="Kruger M."/>
            <person name="Pelin A."/>
            <person name="Brachmann A."/>
            <person name="Corradi N."/>
        </authorList>
    </citation>
    <scope>NUCLEOTIDE SEQUENCE [LARGE SCALE GENOMIC DNA]</scope>
    <source>
        <strain evidence="2 3">C2</strain>
    </source>
</reference>
<sequence length="620" mass="71334">MIAAIPTKGNVSATEISQLLLDIINMTAHAGINLLSIGTDGAIAEMKAQEKIINNESIEKYLEFEDSFYRINFRAPIYNNRLIIRVQCPKHAKKTARNQIHYGSKLLTFGNDTIRYDQLLELAQFPNSPICVRDVRNVDKQDDAAAYRTFHSDLICQKDGILSPGKTGFFVYMFILGELFDAYLNPHLKVSTKWYSYMRSFILLQSCNIFTSLAESLVLLIIAHRDYYSDYPLLPWEHGTEALEHVFGIARQLVPDFTAYEFFKVMRKVMYHDKIIRNGEFKCDKDKLSASADDLIQDNNEKLTEKQNNENKIDEQESQNDTFFNENEELMIQRAALEVSQSAKIAQNGCIGDLENDSENVGDDVVDSEDYDDSDEENNVKIFQNEISNQIIVEEIQYITSNTNQSFLNNINNNSQEPEETLFDANGNLIVSNIINIRKSHNAFLRVERICGLRNKTINMSDNSHEIIERNAANYLIRTLQEIREIGLANVTESHLLEDGNFIIILSDNKLCLGRVIAKYQKIGERHAHINVGVDSIDSLSYVSIYLYIHLYGGMFTRQSRIGGYLFTHIPYKEIVYHLSQLDYITDEVSDLLTIFGEAREIFQFFQKEEIFQRLQCIYK</sequence>
<evidence type="ECO:0000313" key="3">
    <source>
        <dbReference type="Proteomes" id="UP000233469"/>
    </source>
</evidence>
<keyword evidence="1" id="KW-0175">Coiled coil</keyword>
<feature type="coiled-coil region" evidence="1">
    <location>
        <begin position="292"/>
        <end position="333"/>
    </location>
</feature>
<protein>
    <submittedName>
        <fullName evidence="2">Uncharacterized protein</fullName>
    </submittedName>
</protein>
<dbReference type="VEuPathDB" id="FungiDB:RhiirA1_403152"/>
<dbReference type="VEuPathDB" id="FungiDB:FUN_019180"/>
<reference evidence="2 3" key="2">
    <citation type="submission" date="2017-10" db="EMBL/GenBank/DDBJ databases">
        <title>Extensive intraspecific genome diversity in a model arbuscular mycorrhizal fungus.</title>
        <authorList>
            <person name="Chen E.C.H."/>
            <person name="Morin E."/>
            <person name="Baudet D."/>
            <person name="Noel J."/>
            <person name="Ndikumana S."/>
            <person name="Charron P."/>
            <person name="St-Onge C."/>
            <person name="Giorgi J."/>
            <person name="Grigoriev I.V."/>
            <person name="Roux C."/>
            <person name="Martin F.M."/>
            <person name="Corradi N."/>
        </authorList>
    </citation>
    <scope>NUCLEOTIDE SEQUENCE [LARGE SCALE GENOMIC DNA]</scope>
    <source>
        <strain evidence="2 3">C2</strain>
    </source>
</reference>
<dbReference type="Proteomes" id="UP000233469">
    <property type="component" value="Unassembled WGS sequence"/>
</dbReference>
<dbReference type="VEuPathDB" id="FungiDB:RhiirFUN_006520"/>
<evidence type="ECO:0000313" key="2">
    <source>
        <dbReference type="EMBL" id="PKK61623.1"/>
    </source>
</evidence>
<organism evidence="2 3">
    <name type="scientific">Rhizophagus irregularis</name>
    <dbReference type="NCBI Taxonomy" id="588596"/>
    <lineage>
        <taxon>Eukaryota</taxon>
        <taxon>Fungi</taxon>
        <taxon>Fungi incertae sedis</taxon>
        <taxon>Mucoromycota</taxon>
        <taxon>Glomeromycotina</taxon>
        <taxon>Glomeromycetes</taxon>
        <taxon>Glomerales</taxon>
        <taxon>Glomeraceae</taxon>
        <taxon>Rhizophagus</taxon>
    </lineage>
</organism>
<comment type="caution">
    <text evidence="2">The sequence shown here is derived from an EMBL/GenBank/DDBJ whole genome shotgun (WGS) entry which is preliminary data.</text>
</comment>
<name>A0A2N1MJ12_9GLOM</name>
<proteinExistence type="predicted"/>
<dbReference type="AlphaFoldDB" id="A0A2N1MJ12"/>
<gene>
    <name evidence="2" type="ORF">RhiirC2_791541</name>
</gene>
<dbReference type="EMBL" id="LLXL01002160">
    <property type="protein sequence ID" value="PKK61623.1"/>
    <property type="molecule type" value="Genomic_DNA"/>
</dbReference>
<evidence type="ECO:0000256" key="1">
    <source>
        <dbReference type="SAM" id="Coils"/>
    </source>
</evidence>
<accession>A0A2N1MJ12</accession>